<dbReference type="InterPro" id="IPR008983">
    <property type="entry name" value="Tumour_necrosis_fac-like_dom"/>
</dbReference>
<evidence type="ECO:0000256" key="14">
    <source>
        <dbReference type="ARBA" id="ARBA00023180"/>
    </source>
</evidence>
<dbReference type="GO" id="GO:0005886">
    <property type="term" value="C:plasma membrane"/>
    <property type="evidence" value="ECO:0007669"/>
    <property type="project" value="UniProtKB-SubCell"/>
</dbReference>
<dbReference type="GO" id="GO:0006955">
    <property type="term" value="P:immune response"/>
    <property type="evidence" value="ECO:0007669"/>
    <property type="project" value="InterPro"/>
</dbReference>
<proteinExistence type="inferred from homology"/>
<dbReference type="Gene3D" id="2.60.120.40">
    <property type="match status" value="1"/>
</dbReference>
<evidence type="ECO:0000256" key="10">
    <source>
        <dbReference type="ARBA" id="ARBA00022968"/>
    </source>
</evidence>
<keyword evidence="5 18" id="KW-0202">Cytokine</keyword>
<dbReference type="Proteomes" id="UP001214576">
    <property type="component" value="Unassembled WGS sequence"/>
</dbReference>
<dbReference type="GO" id="GO:0045944">
    <property type="term" value="P:positive regulation of transcription by RNA polymerase II"/>
    <property type="evidence" value="ECO:0007669"/>
    <property type="project" value="TreeGrafter"/>
</dbReference>
<evidence type="ECO:0000256" key="4">
    <source>
        <dbReference type="ARBA" id="ARBA00022475"/>
    </source>
</evidence>
<evidence type="ECO:0000256" key="8">
    <source>
        <dbReference type="ARBA" id="ARBA00022692"/>
    </source>
</evidence>
<dbReference type="GO" id="GO:0033209">
    <property type="term" value="P:tumor necrosis factor-mediated signaling pathway"/>
    <property type="evidence" value="ECO:0007669"/>
    <property type="project" value="TreeGrafter"/>
</dbReference>
<feature type="transmembrane region" description="Helical" evidence="18">
    <location>
        <begin position="112"/>
        <end position="137"/>
    </location>
</feature>
<dbReference type="PANTHER" id="PTHR11471:SF23">
    <property type="entry name" value="TUMOR NECROSIS FACTOR"/>
    <property type="match status" value="1"/>
</dbReference>
<dbReference type="CDD" id="cd00184">
    <property type="entry name" value="TNF"/>
    <property type="match status" value="1"/>
</dbReference>
<feature type="compositionally biased region" description="Basic and acidic residues" evidence="19">
    <location>
        <begin position="22"/>
        <end position="37"/>
    </location>
</feature>
<comment type="function">
    <text evidence="1 18">The TNF intracellular domain (ICD) form induces IL12 production in dendritic cells.</text>
</comment>
<dbReference type="AlphaFoldDB" id="A0AAD4TMV9"/>
<keyword evidence="14" id="KW-0325">Glycoprotein</keyword>
<comment type="PTM">
    <text evidence="18">The membrane form, but not the soluble form, is phosphorylated on serine residues. Dephosphorylation of the membrane form occurs by binding to soluble TNFRSF1A/TNFR1.</text>
</comment>
<dbReference type="PRINTS" id="PR01234">
    <property type="entry name" value="TNECROSISFCT"/>
</dbReference>
<evidence type="ECO:0000256" key="16">
    <source>
        <dbReference type="ARBA" id="ARBA00025967"/>
    </source>
</evidence>
<keyword evidence="10 18" id="KW-0735">Signal-anchor</keyword>
<dbReference type="PROSITE" id="PS50049">
    <property type="entry name" value="THD_2"/>
    <property type="match status" value="1"/>
</dbReference>
<keyword evidence="7 18" id="KW-0597">Phosphoprotein</keyword>
<comment type="subcellular location">
    <subcellularLocation>
        <location evidence="2 18">Cell membrane</location>
        <topology evidence="2 18">Single-pass type II membrane protein</topology>
    </subcellularLocation>
</comment>
<accession>A0AAD4TMV9</accession>
<keyword evidence="22" id="KW-1185">Reference proteome</keyword>
<dbReference type="GO" id="GO:0005125">
    <property type="term" value="F:cytokine activity"/>
    <property type="evidence" value="ECO:0007669"/>
    <property type="project" value="UniProtKB-UniRule"/>
</dbReference>
<dbReference type="Pfam" id="PF00229">
    <property type="entry name" value="TNF"/>
    <property type="match status" value="1"/>
</dbReference>
<dbReference type="PROSITE" id="PS00251">
    <property type="entry name" value="THD_1"/>
    <property type="match status" value="1"/>
</dbReference>
<evidence type="ECO:0000256" key="3">
    <source>
        <dbReference type="ARBA" id="ARBA00008670"/>
    </source>
</evidence>
<dbReference type="InterPro" id="IPR021184">
    <property type="entry name" value="TNF_CS"/>
</dbReference>
<dbReference type="GO" id="GO:0009986">
    <property type="term" value="C:cell surface"/>
    <property type="evidence" value="ECO:0007669"/>
    <property type="project" value="TreeGrafter"/>
</dbReference>
<dbReference type="GO" id="GO:0050793">
    <property type="term" value="P:regulation of developmental process"/>
    <property type="evidence" value="ECO:0007669"/>
    <property type="project" value="UniProtKB-ARBA"/>
</dbReference>
<comment type="subcellular location">
    <molecule>Tumor necrosis factor, membrane form</molecule>
    <subcellularLocation>
        <location evidence="18">Membrane</location>
        <topology evidence="18">Single-pass type II membrane protein</topology>
    </subcellularLocation>
</comment>
<protein>
    <recommendedName>
        <fullName evidence="18">Tumor necrosis factor</fullName>
        <shortName evidence="18">TNF-a</shortName>
    </recommendedName>
    <alternativeName>
        <fullName evidence="18">Cachectin</fullName>
    </alternativeName>
    <alternativeName>
        <fullName evidence="18">TNF-alpha</fullName>
    </alternativeName>
    <alternativeName>
        <fullName evidence="18">Tumor necrosis factor ligand superfamily member 2</fullName>
    </alternativeName>
    <component>
        <recommendedName>
            <fullName evidence="18">Intracellular domain 1</fullName>
            <shortName evidence="18">ICD1</shortName>
        </recommendedName>
    </component>
    <component>
        <recommendedName>
            <fullName evidence="18">Intracellular domain 2</fullName>
            <shortName evidence="18">ICD2</shortName>
        </recommendedName>
    </component>
    <component>
        <recommendedName>
            <fullName evidence="18">C-domain 1</fullName>
        </recommendedName>
    </component>
    <component>
        <recommendedName>
            <fullName evidence="18">C-domain 2</fullName>
        </recommendedName>
    </component>
    <component>
        <recommendedName>
            <fullName evidence="18">Tumor necrosis factor, soluble form</fullName>
        </recommendedName>
    </component>
</protein>
<dbReference type="GO" id="GO:0097527">
    <property type="term" value="P:necroptotic signaling pathway"/>
    <property type="evidence" value="ECO:0007669"/>
    <property type="project" value="UniProtKB-UniRule"/>
</dbReference>
<evidence type="ECO:0000256" key="11">
    <source>
        <dbReference type="ARBA" id="ARBA00022989"/>
    </source>
</evidence>
<comment type="PTM">
    <text evidence="18">The soluble form derives from the membrane form by proteolytic processing. The membrane-bound form is further proteolytically processed by SPPL2A or SPPL2B through regulated intramembrane proteolysis producing TNF intracellular domains (ICD1 and ICD2) released in the cytosol and TNF C-domain 1 and C-domain 2 secreted into the extracellular space.</text>
</comment>
<keyword evidence="13 18" id="KW-1015">Disulfide bond</keyword>
<evidence type="ECO:0000259" key="20">
    <source>
        <dbReference type="PROSITE" id="PS50049"/>
    </source>
</evidence>
<feature type="compositionally biased region" description="Polar residues" evidence="19">
    <location>
        <begin position="38"/>
        <end position="49"/>
    </location>
</feature>
<evidence type="ECO:0000256" key="2">
    <source>
        <dbReference type="ARBA" id="ARBA00004401"/>
    </source>
</evidence>
<keyword evidence="11 18" id="KW-1133">Transmembrane helix</keyword>
<dbReference type="PANTHER" id="PTHR11471">
    <property type="entry name" value="TUMOR NECROSIS FACTOR FAMILY MEMBER"/>
    <property type="match status" value="1"/>
</dbReference>
<keyword evidence="6 18" id="KW-0964">Secreted</keyword>
<dbReference type="SUPFAM" id="SSF49842">
    <property type="entry name" value="TNF-like"/>
    <property type="match status" value="1"/>
</dbReference>
<keyword evidence="12 18" id="KW-0472">Membrane</keyword>
<dbReference type="PRINTS" id="PR01235">
    <property type="entry name" value="TNFALPHA"/>
</dbReference>
<dbReference type="GO" id="GO:0010573">
    <property type="term" value="P:vascular endothelial growth factor production"/>
    <property type="evidence" value="ECO:0007669"/>
    <property type="project" value="UniProtKB-UniRule"/>
</dbReference>
<organism evidence="21 22">
    <name type="scientific">Ovis ammon polii</name>
    <dbReference type="NCBI Taxonomy" id="230172"/>
    <lineage>
        <taxon>Eukaryota</taxon>
        <taxon>Metazoa</taxon>
        <taxon>Chordata</taxon>
        <taxon>Craniata</taxon>
        <taxon>Vertebrata</taxon>
        <taxon>Euteleostomi</taxon>
        <taxon>Mammalia</taxon>
        <taxon>Eutheria</taxon>
        <taxon>Laurasiatheria</taxon>
        <taxon>Artiodactyla</taxon>
        <taxon>Ruminantia</taxon>
        <taxon>Pecora</taxon>
        <taxon>Bovidae</taxon>
        <taxon>Caprinae</taxon>
        <taxon>Ovis</taxon>
    </lineage>
</organism>
<dbReference type="GO" id="GO:0008625">
    <property type="term" value="P:extrinsic apoptotic signaling pathway via death domain receptors"/>
    <property type="evidence" value="ECO:0007669"/>
    <property type="project" value="TreeGrafter"/>
</dbReference>
<dbReference type="GO" id="GO:0051239">
    <property type="term" value="P:regulation of multicellular organismal process"/>
    <property type="evidence" value="ECO:0007669"/>
    <property type="project" value="UniProtKB-ARBA"/>
</dbReference>
<evidence type="ECO:0000256" key="15">
    <source>
        <dbReference type="ARBA" id="ARBA00023288"/>
    </source>
</evidence>
<dbReference type="GO" id="GO:0005615">
    <property type="term" value="C:extracellular space"/>
    <property type="evidence" value="ECO:0007669"/>
    <property type="project" value="UniProtKB-UniRule"/>
</dbReference>
<dbReference type="FunFam" id="2.60.120.40:FF:000007">
    <property type="entry name" value="Tumor necrosis factor"/>
    <property type="match status" value="1"/>
</dbReference>
<reference evidence="21" key="1">
    <citation type="submission" date="2022-03" db="EMBL/GenBank/DDBJ databases">
        <title>Genomic analyses of argali, domestic sheep and their hybrids provide insights into chromosomal evolution, heterosis and genetic basis of agronomic traits.</title>
        <authorList>
            <person name="Li M."/>
        </authorList>
    </citation>
    <scope>NUCLEOTIDE SEQUENCE</scope>
    <source>
        <strain evidence="21">CAU-MHL-2022a</strain>
        <tissue evidence="21">Skin</tissue>
    </source>
</reference>
<comment type="subunit">
    <text evidence="16 18">Homotrimer. Interacts with SPPL2B.</text>
</comment>
<name>A0AAD4TMV9_OVIAM</name>
<evidence type="ECO:0000256" key="6">
    <source>
        <dbReference type="ARBA" id="ARBA00022525"/>
    </source>
</evidence>
<dbReference type="SMART" id="SM00207">
    <property type="entry name" value="TNF"/>
    <property type="match status" value="1"/>
</dbReference>
<dbReference type="GO" id="GO:2001238">
    <property type="term" value="P:positive regulation of extrinsic apoptotic signaling pathway"/>
    <property type="evidence" value="ECO:0007669"/>
    <property type="project" value="TreeGrafter"/>
</dbReference>
<dbReference type="InterPro" id="IPR006052">
    <property type="entry name" value="TNF_dom"/>
</dbReference>
<keyword evidence="4 18" id="KW-1003">Cell membrane</keyword>
<dbReference type="GO" id="GO:0005164">
    <property type="term" value="F:tumor necrosis factor receptor binding"/>
    <property type="evidence" value="ECO:0007669"/>
    <property type="project" value="UniProtKB-UniRule"/>
</dbReference>
<sequence length="316" mass="34810">MEKKPRQKRINAAVCTPSQQKLPERGHQGTSQERDKQLQNPLEITSQTTHPRETARQLALSYTLPQGSPVSRLDLDPSEKDTMSTKSMIRDVELAEEVLSKKAGGPQGSRSCWCLSLFSFLLVAGATTLFCLLHFGVIGPQREEQSPAGPSFNRPLVQTLRSSSQASNNKPVAHVVANISAPGQLRWGDSYANALMANGVELKDNQLVVPTDGLYLIYSQVLFRGHGCPSTPLFLTHTISRIAVSYQTKVNILSAIKSPCHRETLEGAEAKPWYEPIYQGGVFQLEKGDRLSAEINLPEYLDYAESGQVYFGIIAL</sequence>
<keyword evidence="15 18" id="KW-0449">Lipoprotein</keyword>
<evidence type="ECO:0000256" key="13">
    <source>
        <dbReference type="ARBA" id="ARBA00023157"/>
    </source>
</evidence>
<feature type="region of interest" description="Disordered" evidence="19">
    <location>
        <begin position="1"/>
        <end position="54"/>
    </location>
</feature>
<comment type="function">
    <text evidence="17">Cytokine that binds to TNFRSF1A/TNFR1 and TNFRSF1B/TNFBR. It is mainly secreted by macrophages and can induce cell death of certain tumor cell lines. It is potent pyrogen causing fever by direct action or by stimulation of interleukin-1 secretion and is implicated in the induction of cachexia, Under certain conditions it can stimulate cell proliferation and induce cell differentiation. Induces insulin resistance in adipocytes via inhibition of insulin-induced IRS1 tyrosine phosphorylation and insulin-induced glucose uptake. Induces GKAP42 protein degradation in adipocytes which is partially responsible for TNF-induced insulin resistance. Plays a role in angiogenesis by inducing VEGF production synergistically with IL1B and IL6. Promotes osteoclastogenesis and therefore mediates bone resorption.</text>
</comment>
<dbReference type="InterPro" id="IPR006053">
    <property type="entry name" value="TNF"/>
</dbReference>
<dbReference type="EMBL" id="JAKZEL010000024">
    <property type="protein sequence ID" value="KAI4531032.1"/>
    <property type="molecule type" value="Genomic_DNA"/>
</dbReference>
<comment type="subcellular location">
    <molecule>C-domain 1</molecule>
    <subcellularLocation>
        <location evidence="18">Secreted</location>
    </subcellularLocation>
</comment>
<dbReference type="InterPro" id="IPR002959">
    <property type="entry name" value="TNF_alpha"/>
</dbReference>
<feature type="domain" description="THD" evidence="20">
    <location>
        <begin position="171"/>
        <end position="316"/>
    </location>
</feature>
<evidence type="ECO:0000313" key="21">
    <source>
        <dbReference type="EMBL" id="KAI4531032.1"/>
    </source>
</evidence>
<evidence type="ECO:0000256" key="18">
    <source>
        <dbReference type="RuleBase" id="RU368112"/>
    </source>
</evidence>
<evidence type="ECO:0000256" key="12">
    <source>
        <dbReference type="ARBA" id="ARBA00023136"/>
    </source>
</evidence>
<evidence type="ECO:0000256" key="5">
    <source>
        <dbReference type="ARBA" id="ARBA00022514"/>
    </source>
</evidence>
<comment type="similarity">
    <text evidence="3 18">Belongs to the tumor necrosis factor family.</text>
</comment>
<gene>
    <name evidence="21" type="ORF">MG293_018890</name>
</gene>
<dbReference type="GO" id="GO:0043123">
    <property type="term" value="P:positive regulation of canonical NF-kappaB signal transduction"/>
    <property type="evidence" value="ECO:0007669"/>
    <property type="project" value="TreeGrafter"/>
</dbReference>
<evidence type="ECO:0000256" key="1">
    <source>
        <dbReference type="ARBA" id="ARBA00003559"/>
    </source>
</evidence>
<evidence type="ECO:0000256" key="9">
    <source>
        <dbReference type="ARBA" id="ARBA00022707"/>
    </source>
</evidence>
<keyword evidence="9 18" id="KW-0519">Myristate</keyword>
<evidence type="ECO:0000256" key="19">
    <source>
        <dbReference type="SAM" id="MobiDB-lite"/>
    </source>
</evidence>
<dbReference type="GO" id="GO:0051046">
    <property type="term" value="P:regulation of secretion"/>
    <property type="evidence" value="ECO:0007669"/>
    <property type="project" value="UniProtKB-ARBA"/>
</dbReference>
<comment type="PTM">
    <text evidence="18">O-glycosylated; glycans contain galactose, N-acetylgalactosamine and N-acetylneuraminic acid.</text>
</comment>
<evidence type="ECO:0000256" key="7">
    <source>
        <dbReference type="ARBA" id="ARBA00022553"/>
    </source>
</evidence>
<comment type="caution">
    <text evidence="21">The sequence shown here is derived from an EMBL/GenBank/DDBJ whole genome shotgun (WGS) entry which is preliminary data.</text>
</comment>
<comment type="subcellular location">
    <molecule>Tumor necrosis factor, soluble form</molecule>
    <subcellularLocation>
        <location evidence="18">Secreted</location>
    </subcellularLocation>
</comment>
<evidence type="ECO:0000313" key="22">
    <source>
        <dbReference type="Proteomes" id="UP001214576"/>
    </source>
</evidence>
<keyword evidence="8 18" id="KW-0812">Transmembrane</keyword>
<comment type="subcellular location">
    <molecule>C-domain 2</molecule>
    <subcellularLocation>
        <location evidence="18">Secreted</location>
    </subcellularLocation>
</comment>
<evidence type="ECO:0000256" key="17">
    <source>
        <dbReference type="ARBA" id="ARBA00045175"/>
    </source>
</evidence>